<evidence type="ECO:0000256" key="15">
    <source>
        <dbReference type="PIRSR" id="PIRSR005713-1"/>
    </source>
</evidence>
<feature type="transmembrane region" description="Helical" evidence="18">
    <location>
        <begin position="31"/>
        <end position="50"/>
    </location>
</feature>
<keyword evidence="12 18" id="KW-0407">Ion channel</keyword>
<dbReference type="Gene3D" id="1.10.287.940">
    <property type="entry name" value="atp-gated p2x4 ion channel"/>
    <property type="match status" value="1"/>
</dbReference>
<evidence type="ECO:0000256" key="8">
    <source>
        <dbReference type="ARBA" id="ARBA00023136"/>
    </source>
</evidence>
<keyword evidence="15" id="KW-0067">ATP-binding</keyword>
<evidence type="ECO:0000256" key="1">
    <source>
        <dbReference type="ARBA" id="ARBA00004651"/>
    </source>
</evidence>
<keyword evidence="15" id="KW-0547">Nucleotide-binding</keyword>
<feature type="disulfide bond" evidence="16">
    <location>
        <begin position="217"/>
        <end position="227"/>
    </location>
</feature>
<dbReference type="InterPro" id="IPR053792">
    <property type="entry name" value="P2X_RECEPTOR_CS"/>
</dbReference>
<dbReference type="Bgee" id="ENSLACG00000018417">
    <property type="expression patterns" value="Expressed in pectoral fin and 2 other cell types or tissues"/>
</dbReference>
<evidence type="ECO:0000256" key="6">
    <source>
        <dbReference type="ARBA" id="ARBA00022989"/>
    </source>
</evidence>
<evidence type="ECO:0000256" key="5">
    <source>
        <dbReference type="ARBA" id="ARBA00022692"/>
    </source>
</evidence>
<dbReference type="Ensembl" id="ENSLACT00000021101.1">
    <property type="protein sequence ID" value="ENSLACP00000020961.1"/>
    <property type="gene ID" value="ENSLACG00000018417.1"/>
</dbReference>
<dbReference type="eggNOG" id="ENOG502QSUI">
    <property type="taxonomic scope" value="Eukaryota"/>
</dbReference>
<sequence>NKNGFVDRVLTFVFEYDTPRMVLVRDKKVGVTFRLIQLGVLAYIIGWVFIYEKGYQSVDGIISSVSVKVKGIAYSNNTHSGPRVWDVADYVFPPQGEGGFVVMTNVITTPRQKQDFCPELPEAGKCQSNRDCEKGKADRQGQGIMTGKCLHYSANETTCEIFGWCPVENDHNIPDPPLLKEAENFTVFIKNSISFTQFRVARRNLVESINSTYLKKCIYNKVTDPYCPIFQIGYMVNESGQDFKNLSKKGGIVGIIIDWDCNLDWSVKFCRPTYQFHRLYDASKKERVSGGFNFRYAKYYQDTNGTERRTLFKVFGIRFDILVHGKAGKFDIIPTMTTIGSGVGIFGVATVLCDLMLLHLLPRRNYYKQKKFKHAEDKAEGKWEEDILSHSESLSLSGVELAS</sequence>
<dbReference type="OMA" id="DCDLDWS"/>
<dbReference type="PRINTS" id="PR01308">
    <property type="entry name" value="P2X1RECEPTOR"/>
</dbReference>
<keyword evidence="20" id="KW-1185">Reference proteome</keyword>
<feature type="glycosylation site" description="N-linked (GlcNAc...) asparagine" evidence="17">
    <location>
        <position position="184"/>
    </location>
</feature>
<feature type="disulfide bond" evidence="16">
    <location>
        <begin position="126"/>
        <end position="149"/>
    </location>
</feature>
<dbReference type="STRING" id="7897.ENSLACP00000020961"/>
<dbReference type="Pfam" id="PF00864">
    <property type="entry name" value="P2X_receptor"/>
    <property type="match status" value="1"/>
</dbReference>
<keyword evidence="8 14" id="KW-0472">Membrane</keyword>
<evidence type="ECO:0000256" key="17">
    <source>
        <dbReference type="PIRSR" id="PIRSR005713-3"/>
    </source>
</evidence>
<keyword evidence="10" id="KW-0325">Glycoprotein</keyword>
<feature type="binding site" evidence="15">
    <location>
        <begin position="293"/>
        <end position="295"/>
    </location>
    <ligand>
        <name>ATP</name>
        <dbReference type="ChEBI" id="CHEBI:30616"/>
        <note>ligand shared between two neighboring subunits of the homotrimer</note>
    </ligand>
</feature>
<evidence type="ECO:0000256" key="13">
    <source>
        <dbReference type="ARBA" id="ARBA00036634"/>
    </source>
</evidence>
<comment type="similarity">
    <text evidence="2 14 18">Belongs to the P2X receptor family.</text>
</comment>
<dbReference type="FunCoup" id="H3BGE0">
    <property type="interactions" value="465"/>
</dbReference>
<dbReference type="GO" id="GO:0004931">
    <property type="term" value="F:extracellularly ATP-gated monoatomic cation channel activity"/>
    <property type="evidence" value="ECO:0007669"/>
    <property type="project" value="UniProtKB-UniRule"/>
</dbReference>
<gene>
    <name evidence="19" type="primary">P2RX1</name>
</gene>
<feature type="binding site" evidence="15">
    <location>
        <position position="186"/>
    </location>
    <ligand>
        <name>ATP</name>
        <dbReference type="ChEBI" id="CHEBI:30616"/>
        <note>ligand shared between two neighboring subunits of the homotrimer</note>
    </ligand>
</feature>
<evidence type="ECO:0000256" key="11">
    <source>
        <dbReference type="ARBA" id="ARBA00023286"/>
    </source>
</evidence>
<evidence type="ECO:0000256" key="16">
    <source>
        <dbReference type="PIRSR" id="PIRSR005713-2"/>
    </source>
</evidence>
<evidence type="ECO:0000256" key="9">
    <source>
        <dbReference type="ARBA" id="ARBA00023157"/>
    </source>
</evidence>
<evidence type="ECO:0000256" key="2">
    <source>
        <dbReference type="ARBA" id="ARBA00009848"/>
    </source>
</evidence>
<feature type="binding site" evidence="15">
    <location>
        <position position="313"/>
    </location>
    <ligand>
        <name>ATP</name>
        <dbReference type="ChEBI" id="CHEBI:30616"/>
        <note>ligand shared between two neighboring subunits of the homotrimer</note>
    </ligand>
</feature>
<dbReference type="PRINTS" id="PR01307">
    <property type="entry name" value="P2XRECEPTOR"/>
</dbReference>
<dbReference type="PIRSF" id="PIRSF005713">
    <property type="entry name" value="P2X_purinoceptor"/>
    <property type="match status" value="1"/>
</dbReference>
<evidence type="ECO:0000256" key="4">
    <source>
        <dbReference type="ARBA" id="ARBA00022475"/>
    </source>
</evidence>
<dbReference type="Gene3D" id="2.60.490.10">
    <property type="entry name" value="atp-gated p2x4 ion channel domain"/>
    <property type="match status" value="1"/>
</dbReference>
<dbReference type="NCBIfam" id="TIGR00863">
    <property type="entry name" value="P2X"/>
    <property type="match status" value="1"/>
</dbReference>
<feature type="binding site" evidence="15">
    <location>
        <begin position="68"/>
        <end position="70"/>
    </location>
    <ligand>
        <name>ATP</name>
        <dbReference type="ChEBI" id="CHEBI:30616"/>
        <note>ligand shared between two neighboring subunits of the homotrimer</note>
    </ligand>
</feature>
<dbReference type="PROSITE" id="PS01212">
    <property type="entry name" value="P2X_RECEPTOR"/>
    <property type="match status" value="1"/>
</dbReference>
<name>H3BGE0_LATCH</name>
<proteinExistence type="inferred from homology"/>
<dbReference type="EMBL" id="AFYH01014667">
    <property type="status" value="NOT_ANNOTATED_CDS"/>
    <property type="molecule type" value="Genomic_DNA"/>
</dbReference>
<evidence type="ECO:0000256" key="14">
    <source>
        <dbReference type="PIRNR" id="PIRNR005713"/>
    </source>
</evidence>
<dbReference type="GO" id="GO:0005524">
    <property type="term" value="F:ATP binding"/>
    <property type="evidence" value="ECO:0007669"/>
    <property type="project" value="UniProtKB-UniRule"/>
</dbReference>
<keyword evidence="7 14" id="KW-0406">Ion transport</keyword>
<comment type="function">
    <text evidence="14">ATP-gated nonselective transmembrane cation channel permeable to potassium, sodium and with relatively high calcium permeability. Furthermore, CTP functions as a weak affinity agonist for P2RX1.</text>
</comment>
<feature type="disulfide bond" evidence="16">
    <location>
        <begin position="117"/>
        <end position="165"/>
    </location>
</feature>
<comment type="subcellular location">
    <subcellularLocation>
        <location evidence="1">Cell membrane</location>
        <topology evidence="1">Multi-pass membrane protein</topology>
    </subcellularLocation>
    <subcellularLocation>
        <location evidence="18">Membrane</location>
        <topology evidence="18">Multi-pass membrane protein</topology>
    </subcellularLocation>
</comment>
<dbReference type="FunFam" id="1.10.287.940:FF:000005">
    <property type="entry name" value="P2X purinoceptor"/>
    <property type="match status" value="1"/>
</dbReference>
<feature type="transmembrane region" description="Helical" evidence="18">
    <location>
        <begin position="339"/>
        <end position="361"/>
    </location>
</feature>
<organism evidence="19 20">
    <name type="scientific">Latimeria chalumnae</name>
    <name type="common">Coelacanth</name>
    <dbReference type="NCBI Taxonomy" id="7897"/>
    <lineage>
        <taxon>Eukaryota</taxon>
        <taxon>Metazoa</taxon>
        <taxon>Chordata</taxon>
        <taxon>Craniata</taxon>
        <taxon>Vertebrata</taxon>
        <taxon>Euteleostomi</taxon>
        <taxon>Coelacanthiformes</taxon>
        <taxon>Coelacanthidae</taxon>
        <taxon>Latimeria</taxon>
    </lineage>
</organism>
<evidence type="ECO:0000256" key="18">
    <source>
        <dbReference type="RuleBase" id="RU000681"/>
    </source>
</evidence>
<dbReference type="GO" id="GO:0070588">
    <property type="term" value="P:calcium ion transmembrane transport"/>
    <property type="evidence" value="ECO:0007669"/>
    <property type="project" value="TreeGrafter"/>
</dbReference>
<evidence type="ECO:0000313" key="19">
    <source>
        <dbReference type="Ensembl" id="ENSLACP00000020961.1"/>
    </source>
</evidence>
<accession>H3BGE0</accession>
<dbReference type="GlyCosmos" id="H3BGE0">
    <property type="glycosylation" value="1 site, No reported glycans"/>
</dbReference>
<dbReference type="InterPro" id="IPR027309">
    <property type="entry name" value="P2X_extracellular_dom_sf"/>
</dbReference>
<comment type="subunit">
    <text evidence="14">Functional P2XRs are organized as homomeric and heteromeric trimers. Forms heterodimer with P2RX2. Forms heterodimer with P2RX4. Forms heterodimer with P2RX5.</text>
</comment>
<protein>
    <recommendedName>
        <fullName evidence="14 18">P2X purinoceptor</fullName>
    </recommendedName>
    <alternativeName>
        <fullName evidence="14">P2X purinoceptor 1</fullName>
    </alternativeName>
</protein>
<feature type="disulfide bond" evidence="16">
    <location>
        <begin position="261"/>
        <end position="270"/>
    </location>
</feature>
<dbReference type="InterPro" id="IPR059116">
    <property type="entry name" value="P2X_receptor"/>
</dbReference>
<evidence type="ECO:0000313" key="20">
    <source>
        <dbReference type="Proteomes" id="UP000008672"/>
    </source>
</evidence>
<dbReference type="EMBL" id="AFYH01014668">
    <property type="status" value="NOT_ANNOTATED_CDS"/>
    <property type="molecule type" value="Genomic_DNA"/>
</dbReference>
<feature type="disulfide bond" evidence="16">
    <location>
        <begin position="132"/>
        <end position="159"/>
    </location>
</feature>
<dbReference type="FunFam" id="2.60.490.10:FF:000001">
    <property type="entry name" value="P2X purinoceptor"/>
    <property type="match status" value="1"/>
</dbReference>
<dbReference type="PANTHER" id="PTHR10125:SF9">
    <property type="entry name" value="P2X PURINOCEPTOR 1"/>
    <property type="match status" value="1"/>
</dbReference>
<keyword evidence="4" id="KW-1003">Cell membrane</keyword>
<dbReference type="GO" id="GO:0001614">
    <property type="term" value="F:purinergic nucleotide receptor activity"/>
    <property type="evidence" value="ECO:0007669"/>
    <property type="project" value="UniProtKB-UniRule"/>
</dbReference>
<reference evidence="20" key="1">
    <citation type="submission" date="2011-08" db="EMBL/GenBank/DDBJ databases">
        <title>The draft genome of Latimeria chalumnae.</title>
        <authorList>
            <person name="Di Palma F."/>
            <person name="Alfoldi J."/>
            <person name="Johnson J."/>
            <person name="Berlin A."/>
            <person name="Gnerre S."/>
            <person name="Jaffe D."/>
            <person name="MacCallum I."/>
            <person name="Young S."/>
            <person name="Walker B.J."/>
            <person name="Lander E."/>
            <person name="Lindblad-Toh K."/>
        </authorList>
    </citation>
    <scope>NUCLEOTIDE SEQUENCE [LARGE SCALE GENOMIC DNA]</scope>
    <source>
        <strain evidence="20">Wild caught</strain>
    </source>
</reference>
<keyword evidence="11 14" id="KW-1071">Ligand-gated ion channel</keyword>
<keyword evidence="6 18" id="KW-1133">Transmembrane helix</keyword>
<keyword evidence="9 16" id="KW-1015">Disulfide bond</keyword>
<evidence type="ECO:0000256" key="12">
    <source>
        <dbReference type="ARBA" id="ARBA00023303"/>
    </source>
</evidence>
<dbReference type="GO" id="GO:0098794">
    <property type="term" value="C:postsynapse"/>
    <property type="evidence" value="ECO:0007669"/>
    <property type="project" value="GOC"/>
</dbReference>
<reference evidence="19" key="3">
    <citation type="submission" date="2025-09" db="UniProtKB">
        <authorList>
            <consortium name="Ensembl"/>
        </authorList>
    </citation>
    <scope>IDENTIFICATION</scope>
</reference>
<evidence type="ECO:0000256" key="10">
    <source>
        <dbReference type="ARBA" id="ARBA00023180"/>
    </source>
</evidence>
<dbReference type="Proteomes" id="UP000008672">
    <property type="component" value="Unassembled WGS sequence"/>
</dbReference>
<comment type="catalytic activity">
    <reaction evidence="13">
        <text>Ca(2+)(in) = Ca(2+)(out)</text>
        <dbReference type="Rhea" id="RHEA:29671"/>
        <dbReference type="ChEBI" id="CHEBI:29108"/>
    </reaction>
</comment>
<dbReference type="InParanoid" id="H3BGE0"/>
<reference evidence="19" key="2">
    <citation type="submission" date="2025-08" db="UniProtKB">
        <authorList>
            <consortium name="Ensembl"/>
        </authorList>
    </citation>
    <scope>IDENTIFICATION</scope>
</reference>
<dbReference type="EMBL" id="AFYH01014669">
    <property type="status" value="NOT_ANNOTATED_CDS"/>
    <property type="molecule type" value="Genomic_DNA"/>
</dbReference>
<keyword evidence="3 14" id="KW-0813">Transport</keyword>
<dbReference type="HOGENOM" id="CLU_034469_2_0_1"/>
<dbReference type="GeneTree" id="ENSGT01020000230351"/>
<keyword evidence="18" id="KW-0675">Receptor</keyword>
<evidence type="ECO:0000256" key="7">
    <source>
        <dbReference type="ARBA" id="ARBA00023065"/>
    </source>
</evidence>
<keyword evidence="5 18" id="KW-0812">Transmembrane</keyword>
<dbReference type="GO" id="GO:0033198">
    <property type="term" value="P:response to ATP"/>
    <property type="evidence" value="ECO:0007669"/>
    <property type="project" value="InterPro"/>
</dbReference>
<dbReference type="GO" id="GO:0005886">
    <property type="term" value="C:plasma membrane"/>
    <property type="evidence" value="ECO:0007669"/>
    <property type="project" value="UniProtKB-SubCell"/>
</dbReference>
<dbReference type="InterPro" id="IPR003044">
    <property type="entry name" value="P2X1_purnocptor"/>
</dbReference>
<comment type="function">
    <text evidence="18">Receptor for ATP that acts as a ligand-gated ion channel.</text>
</comment>
<evidence type="ECO:0000256" key="3">
    <source>
        <dbReference type="ARBA" id="ARBA00022448"/>
    </source>
</evidence>
<dbReference type="AlphaFoldDB" id="H3BGE0"/>
<dbReference type="InterPro" id="IPR001429">
    <property type="entry name" value="P2X_purnocptor"/>
</dbReference>
<dbReference type="PANTHER" id="PTHR10125">
    <property type="entry name" value="P2X PURINOCEPTOR"/>
    <property type="match status" value="1"/>
</dbReference>